<accession>A0AAE0MPU6</accession>
<feature type="transmembrane region" description="Helical" evidence="7">
    <location>
        <begin position="196"/>
        <end position="218"/>
    </location>
</feature>
<dbReference type="InterPro" id="IPR049326">
    <property type="entry name" value="Rhodopsin_dom_fungi"/>
</dbReference>
<protein>
    <recommendedName>
        <fullName evidence="8">Rhodopsin domain-containing protein</fullName>
    </recommendedName>
</protein>
<comment type="caution">
    <text evidence="9">The sequence shown here is derived from an EMBL/GenBank/DDBJ whole genome shotgun (WGS) entry which is preliminary data.</text>
</comment>
<feature type="transmembrane region" description="Helical" evidence="7">
    <location>
        <begin position="148"/>
        <end position="176"/>
    </location>
</feature>
<reference evidence="9" key="2">
    <citation type="submission" date="2023-06" db="EMBL/GenBank/DDBJ databases">
        <authorList>
            <consortium name="Lawrence Berkeley National Laboratory"/>
            <person name="Haridas S."/>
            <person name="Hensen N."/>
            <person name="Bonometti L."/>
            <person name="Westerberg I."/>
            <person name="Brannstrom I.O."/>
            <person name="Guillou S."/>
            <person name="Cros-Aarteil S."/>
            <person name="Calhoun S."/>
            <person name="Kuo A."/>
            <person name="Mondo S."/>
            <person name="Pangilinan J."/>
            <person name="Riley R."/>
            <person name="Labutti K."/>
            <person name="Andreopoulos B."/>
            <person name="Lipzen A."/>
            <person name="Chen C."/>
            <person name="Yanf M."/>
            <person name="Daum C."/>
            <person name="Ng V."/>
            <person name="Clum A."/>
            <person name="Steindorff A."/>
            <person name="Ohm R."/>
            <person name="Martin F."/>
            <person name="Silar P."/>
            <person name="Natvig D."/>
            <person name="Lalanne C."/>
            <person name="Gautier V."/>
            <person name="Ament-Velasquez S.L."/>
            <person name="Kruys A."/>
            <person name="Hutchinson M.I."/>
            <person name="Powell A.J."/>
            <person name="Barry K."/>
            <person name="Miller A.N."/>
            <person name="Grigoriev I.V."/>
            <person name="Debuchy R."/>
            <person name="Gladieux P."/>
            <person name="Thoren M.H."/>
            <person name="Johannesson H."/>
        </authorList>
    </citation>
    <scope>NUCLEOTIDE SEQUENCE</scope>
    <source>
        <strain evidence="9">CBS 560.94</strain>
    </source>
</reference>
<dbReference type="PANTHER" id="PTHR33048">
    <property type="entry name" value="PTH11-LIKE INTEGRAL MEMBRANE PROTEIN (AFU_ORTHOLOGUE AFUA_5G11245)"/>
    <property type="match status" value="1"/>
</dbReference>
<organism evidence="9 10">
    <name type="scientific">Neurospora tetraspora</name>
    <dbReference type="NCBI Taxonomy" id="94610"/>
    <lineage>
        <taxon>Eukaryota</taxon>
        <taxon>Fungi</taxon>
        <taxon>Dikarya</taxon>
        <taxon>Ascomycota</taxon>
        <taxon>Pezizomycotina</taxon>
        <taxon>Sordariomycetes</taxon>
        <taxon>Sordariomycetidae</taxon>
        <taxon>Sordariales</taxon>
        <taxon>Sordariaceae</taxon>
        <taxon>Neurospora</taxon>
    </lineage>
</organism>
<feature type="transmembrane region" description="Helical" evidence="7">
    <location>
        <begin position="112"/>
        <end position="136"/>
    </location>
</feature>
<keyword evidence="2 7" id="KW-0812">Transmembrane</keyword>
<dbReference type="AlphaFoldDB" id="A0AAE0MPU6"/>
<proteinExistence type="inferred from homology"/>
<evidence type="ECO:0000256" key="4">
    <source>
        <dbReference type="ARBA" id="ARBA00023136"/>
    </source>
</evidence>
<evidence type="ECO:0000313" key="10">
    <source>
        <dbReference type="Proteomes" id="UP001278500"/>
    </source>
</evidence>
<evidence type="ECO:0000259" key="8">
    <source>
        <dbReference type="Pfam" id="PF20684"/>
    </source>
</evidence>
<comment type="subcellular location">
    <subcellularLocation>
        <location evidence="1">Membrane</location>
        <topology evidence="1">Multi-pass membrane protein</topology>
    </subcellularLocation>
</comment>
<dbReference type="EMBL" id="JAUEPP010000007">
    <property type="protein sequence ID" value="KAK3339095.1"/>
    <property type="molecule type" value="Genomic_DNA"/>
</dbReference>
<dbReference type="RefSeq" id="XP_062678455.1">
    <property type="nucleotide sequence ID" value="XM_062825049.1"/>
</dbReference>
<keyword evidence="4 7" id="KW-0472">Membrane</keyword>
<evidence type="ECO:0000256" key="7">
    <source>
        <dbReference type="SAM" id="Phobius"/>
    </source>
</evidence>
<feature type="domain" description="Rhodopsin" evidence="8">
    <location>
        <begin position="55"/>
        <end position="296"/>
    </location>
</feature>
<evidence type="ECO:0000256" key="1">
    <source>
        <dbReference type="ARBA" id="ARBA00004141"/>
    </source>
</evidence>
<sequence>MHGSRYSSEAYVLYRSEDENTTPPPRGYRINEDYGPSMLGAIWTTWSIAVIFVALRFWARSRVVNGLGASDWCILFSLSAKPNEVTEIAHGMGKHLWNVDYKADYVPLMAGFWASALAYFSSLAMTKISICLLYLTIFTVESARRATYAVFVIVCVTSVYTIIVICTACVPLRDYWDPLQPWGLGLPKPNCHTNQWYWSCTGMTIITDFLIFLLPIPIVGPLKLPARQKFFVIGIFAVGFVICIISLVRVFYLYASQDISQKDITFSTGKLNYWTALEVHTAIVIACVMTLKPLIVRFFPGFLDPRANNSSGEQGATGEPTAASSEPPLTVGRRPCRNAFGQRLSVIEVPETSEQQQQSGPGPTTTATATWDVALSEIPVSGRERYHQFLHPSFPLAAGRTSSDSRPSYEMKTTTTTTMTTTNYNTTTTSAESMKANSDTTSVTASYREEDLDSTANLKGFVHVQSDAVSVHTGDRELGPEHAVRSM</sequence>
<feature type="transmembrane region" description="Helical" evidence="7">
    <location>
        <begin position="38"/>
        <end position="59"/>
    </location>
</feature>
<evidence type="ECO:0000256" key="2">
    <source>
        <dbReference type="ARBA" id="ARBA00022692"/>
    </source>
</evidence>
<reference evidence="9" key="1">
    <citation type="journal article" date="2023" name="Mol. Phylogenet. Evol.">
        <title>Genome-scale phylogeny and comparative genomics of the fungal order Sordariales.</title>
        <authorList>
            <person name="Hensen N."/>
            <person name="Bonometti L."/>
            <person name="Westerberg I."/>
            <person name="Brannstrom I.O."/>
            <person name="Guillou S."/>
            <person name="Cros-Aarteil S."/>
            <person name="Calhoun S."/>
            <person name="Haridas S."/>
            <person name="Kuo A."/>
            <person name="Mondo S."/>
            <person name="Pangilinan J."/>
            <person name="Riley R."/>
            <person name="LaButti K."/>
            <person name="Andreopoulos B."/>
            <person name="Lipzen A."/>
            <person name="Chen C."/>
            <person name="Yan M."/>
            <person name="Daum C."/>
            <person name="Ng V."/>
            <person name="Clum A."/>
            <person name="Steindorff A."/>
            <person name="Ohm R.A."/>
            <person name="Martin F."/>
            <person name="Silar P."/>
            <person name="Natvig D.O."/>
            <person name="Lalanne C."/>
            <person name="Gautier V."/>
            <person name="Ament-Velasquez S.L."/>
            <person name="Kruys A."/>
            <person name="Hutchinson M.I."/>
            <person name="Powell A.J."/>
            <person name="Barry K."/>
            <person name="Miller A.N."/>
            <person name="Grigoriev I.V."/>
            <person name="Debuchy R."/>
            <person name="Gladieux P."/>
            <person name="Hiltunen Thoren M."/>
            <person name="Johannesson H."/>
        </authorList>
    </citation>
    <scope>NUCLEOTIDE SEQUENCE</scope>
    <source>
        <strain evidence="9">CBS 560.94</strain>
    </source>
</reference>
<comment type="similarity">
    <text evidence="5">Belongs to the SAT4 family.</text>
</comment>
<evidence type="ECO:0000313" key="9">
    <source>
        <dbReference type="EMBL" id="KAK3339095.1"/>
    </source>
</evidence>
<evidence type="ECO:0000256" key="3">
    <source>
        <dbReference type="ARBA" id="ARBA00022989"/>
    </source>
</evidence>
<dbReference type="InterPro" id="IPR052337">
    <property type="entry name" value="SAT4-like"/>
</dbReference>
<dbReference type="GO" id="GO:0016020">
    <property type="term" value="C:membrane"/>
    <property type="evidence" value="ECO:0007669"/>
    <property type="project" value="UniProtKB-SubCell"/>
</dbReference>
<evidence type="ECO:0000256" key="5">
    <source>
        <dbReference type="ARBA" id="ARBA00038359"/>
    </source>
</evidence>
<feature type="transmembrane region" description="Helical" evidence="7">
    <location>
        <begin position="230"/>
        <end position="252"/>
    </location>
</feature>
<feature type="region of interest" description="Disordered" evidence="6">
    <location>
        <begin position="309"/>
        <end position="334"/>
    </location>
</feature>
<feature type="transmembrane region" description="Helical" evidence="7">
    <location>
        <begin position="272"/>
        <end position="291"/>
    </location>
</feature>
<gene>
    <name evidence="9" type="ORF">B0H65DRAFT_433203</name>
</gene>
<dbReference type="Pfam" id="PF20684">
    <property type="entry name" value="Fung_rhodopsin"/>
    <property type="match status" value="1"/>
</dbReference>
<dbReference type="GeneID" id="87862203"/>
<dbReference type="Proteomes" id="UP001278500">
    <property type="component" value="Unassembled WGS sequence"/>
</dbReference>
<dbReference type="PANTHER" id="PTHR33048:SF47">
    <property type="entry name" value="INTEGRAL MEMBRANE PROTEIN-RELATED"/>
    <property type="match status" value="1"/>
</dbReference>
<evidence type="ECO:0000256" key="6">
    <source>
        <dbReference type="SAM" id="MobiDB-lite"/>
    </source>
</evidence>
<name>A0AAE0MPU6_9PEZI</name>
<keyword evidence="10" id="KW-1185">Reference proteome</keyword>
<keyword evidence="3 7" id="KW-1133">Transmembrane helix</keyword>